<reference evidence="1 2" key="1">
    <citation type="submission" date="2006-12" db="EMBL/GenBank/DDBJ databases">
        <title>Genomic analysis of Burkholderia ambifaria phage BcepF1, a member of the Bcep781- like phage supergroup.</title>
        <authorList>
            <person name="Summer E.J."/>
            <person name="Robinson S."/>
            <person name="Haines C."/>
            <person name="Adams B."/>
            <person name="Daggett M."/>
            <person name="Landua J."/>
            <person name="Swanson S."/>
            <person name="Vorndam W."/>
            <person name="Morrison W."/>
            <person name="Nail K."/>
            <person name="Gonzalez C."/>
            <person name="Young R."/>
        </authorList>
    </citation>
    <scope>NUCLEOTIDE SEQUENCE [LARGE SCALE GENOMIC DNA]</scope>
</reference>
<dbReference type="KEGG" id="vg:4818257"/>
<dbReference type="RefSeq" id="YP_001039718.1">
    <property type="nucleotide sequence ID" value="NC_009015.1"/>
</dbReference>
<keyword evidence="2" id="KW-1185">Reference proteome</keyword>
<sequence>MKIEVEPREWTRFADLKPGEIFSHARRESSINQHPANYVVYYYVSLGDNGAMPLAGQCIEARTVHLRSDEKVVRADNVRLSFKS</sequence>
<evidence type="ECO:0000313" key="1">
    <source>
        <dbReference type="EMBL" id="ABL96765.1"/>
    </source>
</evidence>
<organism evidence="1 2">
    <name type="scientific">Burkholderia phage BcepF1</name>
    <dbReference type="NCBI Taxonomy" id="2886897"/>
    <lineage>
        <taxon>Viruses</taxon>
        <taxon>Duplodnaviria</taxon>
        <taxon>Heunggongvirae</taxon>
        <taxon>Uroviricota</taxon>
        <taxon>Caudoviricetes</taxon>
        <taxon>Lindbergviridae</taxon>
        <taxon>Bcepfunavirus</taxon>
        <taxon>Bcepfunavirus bcepF1</taxon>
    </lineage>
</organism>
<dbReference type="Proteomes" id="UP000001793">
    <property type="component" value="Segment"/>
</dbReference>
<proteinExistence type="predicted"/>
<evidence type="ECO:0000313" key="2">
    <source>
        <dbReference type="Proteomes" id="UP000001793"/>
    </source>
</evidence>
<dbReference type="GeneID" id="4818257"/>
<protein>
    <submittedName>
        <fullName evidence="1">Uncharacterized protein</fullName>
    </submittedName>
</protein>
<name>A1YZT8_9CAUD</name>
<gene>
    <name evidence="1" type="ORF">BcepF1.034</name>
</gene>
<dbReference type="EMBL" id="EF153632">
    <property type="protein sequence ID" value="ABL96765.1"/>
    <property type="molecule type" value="Genomic_DNA"/>
</dbReference>
<accession>A1YZT8</accession>